<dbReference type="Gene3D" id="3.10.520.10">
    <property type="entry name" value="ApbE-like domains"/>
    <property type="match status" value="1"/>
</dbReference>
<keyword evidence="13" id="KW-1185">Reference proteome</keyword>
<evidence type="ECO:0000256" key="3">
    <source>
        <dbReference type="ARBA" id="ARBA00016337"/>
    </source>
</evidence>
<evidence type="ECO:0000313" key="12">
    <source>
        <dbReference type="EMBL" id="MBM6759865.1"/>
    </source>
</evidence>
<evidence type="ECO:0000256" key="1">
    <source>
        <dbReference type="ARBA" id="ARBA00001946"/>
    </source>
</evidence>
<comment type="caution">
    <text evidence="12">The sequence shown here is derived from an EMBL/GenBank/DDBJ whole genome shotgun (WGS) entry which is preliminary data.</text>
</comment>
<dbReference type="Proteomes" id="UP000703295">
    <property type="component" value="Unassembled WGS sequence"/>
</dbReference>
<dbReference type="PIRSF" id="PIRSF006268">
    <property type="entry name" value="ApbE"/>
    <property type="match status" value="1"/>
</dbReference>
<comment type="catalytic activity">
    <reaction evidence="10 11">
        <text>L-threonyl-[protein] + FAD = FMN-L-threonyl-[protein] + AMP + H(+)</text>
        <dbReference type="Rhea" id="RHEA:36847"/>
        <dbReference type="Rhea" id="RHEA-COMP:11060"/>
        <dbReference type="Rhea" id="RHEA-COMP:11061"/>
        <dbReference type="ChEBI" id="CHEBI:15378"/>
        <dbReference type="ChEBI" id="CHEBI:30013"/>
        <dbReference type="ChEBI" id="CHEBI:57692"/>
        <dbReference type="ChEBI" id="CHEBI:74257"/>
        <dbReference type="ChEBI" id="CHEBI:456215"/>
        <dbReference type="EC" id="2.7.1.180"/>
    </reaction>
</comment>
<keyword evidence="6 11" id="KW-0479">Metal-binding</keyword>
<comment type="similarity">
    <text evidence="11">Belongs to the ApbE family.</text>
</comment>
<evidence type="ECO:0000313" key="13">
    <source>
        <dbReference type="Proteomes" id="UP000703295"/>
    </source>
</evidence>
<evidence type="ECO:0000256" key="7">
    <source>
        <dbReference type="ARBA" id="ARBA00022827"/>
    </source>
</evidence>
<evidence type="ECO:0000256" key="5">
    <source>
        <dbReference type="ARBA" id="ARBA00022679"/>
    </source>
</evidence>
<sequence>MSKNNLKWQLPFLVILIVGTVLILRKQAPYQTDEGLVFGTVYKITYQSSENLKNEIEKELQKVDNSLSPFNKQSVITRINQNTDLHTDSMFVYVFNLAKEVSHDTGKAYDVTVAPLVNAWGFGFKHSQFPDSLTVDSLRQFVGIDKIHLNADGEVVKSDPRMMLDFSSIAKGFGVDCVARLFDRKGIKNYMIDIGGELVMKGQNAKMETWRIGVNKPIDDSLSVNQELQTILEITDAGMATSGNYRNFYYKDGKKYAHTIDPRTGYPVQHNILSSTVIAKNCATADAYATAFMVLGLDSAKAVCDSHPELDAYFIYTDKNGKLQTYSTAGMKKYMRN</sequence>
<organism evidence="12 13">
    <name type="scientific">Bacteroides mediterraneensis</name>
    <dbReference type="NCBI Taxonomy" id="1841856"/>
    <lineage>
        <taxon>Bacteria</taxon>
        <taxon>Pseudomonadati</taxon>
        <taxon>Bacteroidota</taxon>
        <taxon>Bacteroidia</taxon>
        <taxon>Bacteroidales</taxon>
        <taxon>Bacteroidaceae</taxon>
        <taxon>Bacteroides</taxon>
    </lineage>
</organism>
<comment type="cofactor">
    <cofactor evidence="1">
        <name>Mg(2+)</name>
        <dbReference type="ChEBI" id="CHEBI:18420"/>
    </cofactor>
</comment>
<protein>
    <recommendedName>
        <fullName evidence="3 11">FAD:protein FMN transferase</fullName>
        <ecNumber evidence="2 11">2.7.1.180</ecNumber>
    </recommendedName>
    <alternativeName>
        <fullName evidence="9 11">Flavin transferase</fullName>
    </alternativeName>
</protein>
<evidence type="ECO:0000256" key="6">
    <source>
        <dbReference type="ARBA" id="ARBA00022723"/>
    </source>
</evidence>
<dbReference type="PANTHER" id="PTHR30040:SF2">
    <property type="entry name" value="FAD:PROTEIN FMN TRANSFERASE"/>
    <property type="match status" value="1"/>
</dbReference>
<proteinExistence type="inferred from homology"/>
<accession>A0ABS2EYU5</accession>
<keyword evidence="7 11" id="KW-0274">FAD</keyword>
<evidence type="ECO:0000256" key="9">
    <source>
        <dbReference type="ARBA" id="ARBA00031306"/>
    </source>
</evidence>
<dbReference type="InterPro" id="IPR003374">
    <property type="entry name" value="ApbE-like_sf"/>
</dbReference>
<dbReference type="GO" id="GO:0016740">
    <property type="term" value="F:transferase activity"/>
    <property type="evidence" value="ECO:0007669"/>
    <property type="project" value="UniProtKB-KW"/>
</dbReference>
<keyword evidence="5 11" id="KW-0808">Transferase</keyword>
<gene>
    <name evidence="12" type="ORF">H6A31_14500</name>
</gene>
<evidence type="ECO:0000256" key="2">
    <source>
        <dbReference type="ARBA" id="ARBA00011955"/>
    </source>
</evidence>
<keyword evidence="8 11" id="KW-0460">Magnesium</keyword>
<reference evidence="12 13" key="1">
    <citation type="journal article" date="2021" name="Sci. Rep.">
        <title>The distribution of antibiotic resistance genes in chicken gut microbiota commensals.</title>
        <authorList>
            <person name="Juricova H."/>
            <person name="Matiasovicova J."/>
            <person name="Kubasova T."/>
            <person name="Cejkova D."/>
            <person name="Rychlik I."/>
        </authorList>
    </citation>
    <scope>NUCLEOTIDE SEQUENCE [LARGE SCALE GENOMIC DNA]</scope>
    <source>
        <strain evidence="12 13">An801</strain>
    </source>
</reference>
<keyword evidence="4 11" id="KW-0285">Flavoprotein</keyword>
<dbReference type="EMBL" id="JACJJW010000071">
    <property type="protein sequence ID" value="MBM6759865.1"/>
    <property type="molecule type" value="Genomic_DNA"/>
</dbReference>
<dbReference type="EC" id="2.7.1.180" evidence="2 11"/>
<evidence type="ECO:0000256" key="11">
    <source>
        <dbReference type="PIRNR" id="PIRNR006268"/>
    </source>
</evidence>
<evidence type="ECO:0000256" key="4">
    <source>
        <dbReference type="ARBA" id="ARBA00022630"/>
    </source>
</evidence>
<dbReference type="Pfam" id="PF02424">
    <property type="entry name" value="ApbE"/>
    <property type="match status" value="1"/>
</dbReference>
<dbReference type="InterPro" id="IPR024932">
    <property type="entry name" value="ApbE"/>
</dbReference>
<dbReference type="SUPFAM" id="SSF143631">
    <property type="entry name" value="ApbE-like"/>
    <property type="match status" value="1"/>
</dbReference>
<dbReference type="PANTHER" id="PTHR30040">
    <property type="entry name" value="THIAMINE BIOSYNTHESIS LIPOPROTEIN APBE"/>
    <property type="match status" value="1"/>
</dbReference>
<name>A0ABS2EYU5_9BACE</name>
<evidence type="ECO:0000256" key="8">
    <source>
        <dbReference type="ARBA" id="ARBA00022842"/>
    </source>
</evidence>
<evidence type="ECO:0000256" key="10">
    <source>
        <dbReference type="ARBA" id="ARBA00048540"/>
    </source>
</evidence>
<dbReference type="RefSeq" id="WP_204477471.1">
    <property type="nucleotide sequence ID" value="NZ_JACJJW010000071.1"/>
</dbReference>